<evidence type="ECO:0000256" key="14">
    <source>
        <dbReference type="ARBA" id="ARBA00081990"/>
    </source>
</evidence>
<dbReference type="RefSeq" id="XP_022997913.1">
    <property type="nucleotide sequence ID" value="XM_023142145.1"/>
</dbReference>
<dbReference type="GO" id="GO:0016616">
    <property type="term" value="F:oxidoreductase activity, acting on the CH-OH group of donors, NAD or NADP as acceptor"/>
    <property type="evidence" value="ECO:0007669"/>
    <property type="project" value="UniProtKB-ARBA"/>
</dbReference>
<organism evidence="17 18">
    <name type="scientific">Cucurbita maxima</name>
    <name type="common">Pumpkin</name>
    <name type="synonym">Winter squash</name>
    <dbReference type="NCBI Taxonomy" id="3661"/>
    <lineage>
        <taxon>Eukaryota</taxon>
        <taxon>Viridiplantae</taxon>
        <taxon>Streptophyta</taxon>
        <taxon>Embryophyta</taxon>
        <taxon>Tracheophyta</taxon>
        <taxon>Spermatophyta</taxon>
        <taxon>Magnoliopsida</taxon>
        <taxon>eudicotyledons</taxon>
        <taxon>Gunneridae</taxon>
        <taxon>Pentapetalae</taxon>
        <taxon>rosids</taxon>
        <taxon>fabids</taxon>
        <taxon>Cucurbitales</taxon>
        <taxon>Cucurbitaceae</taxon>
        <taxon>Cucurbiteae</taxon>
        <taxon>Cucurbita</taxon>
    </lineage>
</organism>
<evidence type="ECO:0000256" key="3">
    <source>
        <dbReference type="ARBA" id="ARBA00023002"/>
    </source>
</evidence>
<evidence type="ECO:0000256" key="4">
    <source>
        <dbReference type="ARBA" id="ARBA00023157"/>
    </source>
</evidence>
<evidence type="ECO:0000256" key="13">
    <source>
        <dbReference type="ARBA" id="ARBA00077069"/>
    </source>
</evidence>
<sequence length="329" mass="36157">MPISTSAVSGHTVCVTGAGGFIASWLVKLLLQKGYTVRGTVRNADDQKNAHLKELEGAKERLSLFSADLLDFDSLKAAITGCDGVFHTASPVTDDPEKVEQAIIGTKNVMAAAAEAKVRRVVFTSSIGTVYMNPNRSPDAVVDESCWSDLEFCKNTKNWYCYAKTIAEQTAWEVAKEQGVDLVVVNPMLVLGPLLQAGVNASVVHIMKYLTGSAKTYVNAVQGYVDVKDVAKAHVLVYETPSASGRYICVESMLHRGELVEILTKFFPEYPIPTKCSDEVNPKKKPYKYTVEKLKSLGMEFTPIKQCIYETVKSLQEKGHLPLPSQFQH</sequence>
<evidence type="ECO:0000256" key="1">
    <source>
        <dbReference type="ARBA" id="ARBA00004928"/>
    </source>
</evidence>
<dbReference type="OrthoDB" id="2735536at2759"/>
<evidence type="ECO:0000256" key="5">
    <source>
        <dbReference type="ARBA" id="ARBA00023445"/>
    </source>
</evidence>
<comment type="catalytic activity">
    <reaction evidence="10">
        <text>(E)-coniferaldehyde + NADP(+) + CoA = (E)-feruloyl-CoA + NADPH + H(+)</text>
        <dbReference type="Rhea" id="RHEA:64648"/>
        <dbReference type="ChEBI" id="CHEBI:15378"/>
        <dbReference type="ChEBI" id="CHEBI:16547"/>
        <dbReference type="ChEBI" id="CHEBI:57287"/>
        <dbReference type="ChEBI" id="CHEBI:57783"/>
        <dbReference type="ChEBI" id="CHEBI:58349"/>
        <dbReference type="ChEBI" id="CHEBI:87305"/>
        <dbReference type="EC" id="1.2.1.44"/>
    </reaction>
    <physiologicalReaction direction="right-to-left" evidence="10">
        <dbReference type="Rhea" id="RHEA:64650"/>
    </physiologicalReaction>
</comment>
<dbReference type="Gene3D" id="3.40.50.720">
    <property type="entry name" value="NAD(P)-binding Rossmann-like Domain"/>
    <property type="match status" value="1"/>
</dbReference>
<keyword evidence="2" id="KW-0521">NADP</keyword>
<evidence type="ECO:0000256" key="10">
    <source>
        <dbReference type="ARBA" id="ARBA00052462"/>
    </source>
</evidence>
<evidence type="ECO:0000256" key="9">
    <source>
        <dbReference type="ARBA" id="ARBA00051239"/>
    </source>
</evidence>
<comment type="pathway">
    <text evidence="1">Aromatic compound metabolism; phenylpropanoid biosynthesis.</text>
</comment>
<accession>A0A6J1KFB3</accession>
<evidence type="ECO:0000259" key="16">
    <source>
        <dbReference type="Pfam" id="PF01370"/>
    </source>
</evidence>
<dbReference type="InterPro" id="IPR050425">
    <property type="entry name" value="NAD(P)_dehydrat-like"/>
</dbReference>
<dbReference type="InterPro" id="IPR036291">
    <property type="entry name" value="NAD(P)-bd_dom_sf"/>
</dbReference>
<keyword evidence="4" id="KW-1015">Disulfide bond</keyword>
<evidence type="ECO:0000256" key="12">
    <source>
        <dbReference type="ARBA" id="ARBA00075244"/>
    </source>
</evidence>
<comment type="catalytic activity">
    <reaction evidence="7">
        <text>(E)-4-coumaraldehyde + NADP(+) + CoA = (E)-4-coumaroyl-CoA + NADPH + H(+)</text>
        <dbReference type="Rhea" id="RHEA:64652"/>
        <dbReference type="ChEBI" id="CHEBI:15378"/>
        <dbReference type="ChEBI" id="CHEBI:28353"/>
        <dbReference type="ChEBI" id="CHEBI:57287"/>
        <dbReference type="ChEBI" id="CHEBI:57783"/>
        <dbReference type="ChEBI" id="CHEBI:58349"/>
        <dbReference type="ChEBI" id="CHEBI:85008"/>
        <dbReference type="EC" id="1.2.1.44"/>
    </reaction>
    <physiologicalReaction direction="right-to-left" evidence="7">
        <dbReference type="Rhea" id="RHEA:64654"/>
    </physiologicalReaction>
</comment>
<evidence type="ECO:0000313" key="18">
    <source>
        <dbReference type="RefSeq" id="XP_022997913.1"/>
    </source>
</evidence>
<comment type="similarity">
    <text evidence="5">Belongs to the NAD(P)-dependent epimerase/dehydratase family. Dihydroflavonol-4-reductase subfamily.</text>
</comment>
<dbReference type="GeneID" id="111492719"/>
<dbReference type="GO" id="GO:0009809">
    <property type="term" value="P:lignin biosynthetic process"/>
    <property type="evidence" value="ECO:0007669"/>
    <property type="project" value="UniProtKB-ARBA"/>
</dbReference>
<evidence type="ECO:0000256" key="8">
    <source>
        <dbReference type="ARBA" id="ARBA00051133"/>
    </source>
</evidence>
<keyword evidence="17" id="KW-1185">Reference proteome</keyword>
<dbReference type="InterPro" id="IPR001509">
    <property type="entry name" value="Epimerase_deHydtase"/>
</dbReference>
<name>A0A6J1KFB3_CUCMA</name>
<evidence type="ECO:0000256" key="7">
    <source>
        <dbReference type="ARBA" id="ARBA00050640"/>
    </source>
</evidence>
<gene>
    <name evidence="18" type="primary">LOC111492719</name>
</gene>
<evidence type="ECO:0000256" key="6">
    <source>
        <dbReference type="ARBA" id="ARBA00050514"/>
    </source>
</evidence>
<dbReference type="GO" id="GO:0016621">
    <property type="term" value="F:cinnamoyl-CoA reductase activity"/>
    <property type="evidence" value="ECO:0007669"/>
    <property type="project" value="UniProtKB-EC"/>
</dbReference>
<reference evidence="18" key="1">
    <citation type="submission" date="2025-08" db="UniProtKB">
        <authorList>
            <consortium name="RefSeq"/>
        </authorList>
    </citation>
    <scope>IDENTIFICATION</scope>
    <source>
        <tissue evidence="18">Young leaves</tissue>
    </source>
</reference>
<dbReference type="CDD" id="cd08958">
    <property type="entry name" value="FR_SDR_e"/>
    <property type="match status" value="1"/>
</dbReference>
<dbReference type="EC" id="1.2.1.44" evidence="11"/>
<keyword evidence="3" id="KW-0560">Oxidoreductase</keyword>
<dbReference type="Proteomes" id="UP000504608">
    <property type="component" value="Unplaced"/>
</dbReference>
<feature type="domain" description="NAD-dependent epimerase/dehydratase" evidence="16">
    <location>
        <begin position="13"/>
        <end position="244"/>
    </location>
</feature>
<evidence type="ECO:0000256" key="15">
    <source>
        <dbReference type="ARBA" id="ARBA00082321"/>
    </source>
</evidence>
<comment type="catalytic activity">
    <reaction evidence="8">
        <text>(E)-sinapaldehyde + NADP(+) + CoA = (E)-sinapoyl-CoA + NADPH + H(+)</text>
        <dbReference type="Rhea" id="RHEA:64656"/>
        <dbReference type="ChEBI" id="CHEBI:15378"/>
        <dbReference type="ChEBI" id="CHEBI:27949"/>
        <dbReference type="ChEBI" id="CHEBI:57287"/>
        <dbReference type="ChEBI" id="CHEBI:57393"/>
        <dbReference type="ChEBI" id="CHEBI:57783"/>
        <dbReference type="ChEBI" id="CHEBI:58349"/>
        <dbReference type="EC" id="1.2.1.44"/>
    </reaction>
    <physiologicalReaction direction="right-to-left" evidence="8">
        <dbReference type="Rhea" id="RHEA:64658"/>
    </physiologicalReaction>
</comment>
<comment type="catalytic activity">
    <reaction evidence="9">
        <text>(E)-caffeyl aldehyde + NADP(+) + CoA = (E)-caffeoyl-CoA + NADPH + H(+)</text>
        <dbReference type="Rhea" id="RHEA:74867"/>
        <dbReference type="ChEBI" id="CHEBI:15378"/>
        <dbReference type="ChEBI" id="CHEBI:28323"/>
        <dbReference type="ChEBI" id="CHEBI:57287"/>
        <dbReference type="ChEBI" id="CHEBI:57783"/>
        <dbReference type="ChEBI" id="CHEBI:58349"/>
        <dbReference type="ChEBI" id="CHEBI:87136"/>
    </reaction>
    <physiologicalReaction direction="right-to-left" evidence="9">
        <dbReference type="Rhea" id="RHEA:74869"/>
    </physiologicalReaction>
</comment>
<evidence type="ECO:0000313" key="17">
    <source>
        <dbReference type="Proteomes" id="UP000504608"/>
    </source>
</evidence>
<dbReference type="PANTHER" id="PTHR10366">
    <property type="entry name" value="NAD DEPENDENT EPIMERASE/DEHYDRATASE"/>
    <property type="match status" value="1"/>
</dbReference>
<dbReference type="PANTHER" id="PTHR10366:SF404">
    <property type="entry name" value="CINNAMOYL-COA REDUCTASE 1"/>
    <property type="match status" value="1"/>
</dbReference>
<dbReference type="KEGG" id="cmax:111492719"/>
<dbReference type="FunFam" id="3.40.50.720:FF:000199">
    <property type="entry name" value="Cinnamoyl-CoA reductase 1"/>
    <property type="match status" value="1"/>
</dbReference>
<evidence type="ECO:0000256" key="11">
    <source>
        <dbReference type="ARBA" id="ARBA00067006"/>
    </source>
</evidence>
<comment type="catalytic activity">
    <reaction evidence="6">
        <text>(E)-cinnamaldehyde + NADP(+) + CoA = (E)-cinnamoyl-CoA + NADPH + H(+)</text>
        <dbReference type="Rhea" id="RHEA:10620"/>
        <dbReference type="ChEBI" id="CHEBI:15378"/>
        <dbReference type="ChEBI" id="CHEBI:16731"/>
        <dbReference type="ChEBI" id="CHEBI:57252"/>
        <dbReference type="ChEBI" id="CHEBI:57287"/>
        <dbReference type="ChEBI" id="CHEBI:57783"/>
        <dbReference type="ChEBI" id="CHEBI:58349"/>
        <dbReference type="EC" id="1.2.1.44"/>
    </reaction>
    <physiologicalReaction direction="right-to-left" evidence="6">
        <dbReference type="Rhea" id="RHEA:10622"/>
    </physiologicalReaction>
</comment>
<dbReference type="AlphaFoldDB" id="A0A6J1KFB3"/>
<protein>
    <recommendedName>
        <fullName evidence="11">cinnamoyl-CoA reductase</fullName>
        <ecNumber evidence="11">1.2.1.44</ecNumber>
    </recommendedName>
    <alternativeName>
        <fullName evidence="12">Caffeoyl-CoA reductase</fullName>
    </alternativeName>
    <alternativeName>
        <fullName evidence="15">Coumaroyl-CoA reductase</fullName>
    </alternativeName>
    <alternativeName>
        <fullName evidence="13">Feruloyl-CoA reductase</fullName>
    </alternativeName>
    <alternativeName>
        <fullName evidence="14">Sinapoyl-CoA reductase</fullName>
    </alternativeName>
</protein>
<dbReference type="Pfam" id="PF01370">
    <property type="entry name" value="Epimerase"/>
    <property type="match status" value="1"/>
</dbReference>
<proteinExistence type="inferred from homology"/>
<dbReference type="SUPFAM" id="SSF51735">
    <property type="entry name" value="NAD(P)-binding Rossmann-fold domains"/>
    <property type="match status" value="1"/>
</dbReference>
<evidence type="ECO:0000256" key="2">
    <source>
        <dbReference type="ARBA" id="ARBA00022857"/>
    </source>
</evidence>